<proteinExistence type="inferred from homology"/>
<sequence length="494" mass="53462">SVGATAVLRRKEMAVTAAKERREALMRAKRLCRVAVGSDDQPISDNDDIVMDEEPSILEIKALEAVEALKQAVAYRGKGEIQKRVNGLRCLRKILSKSEYPPVEAVLSAGGMPPLVQCLSFGSNNEQLLEAAWCFTNMAAGNLYEVDPFLPALPLLIAHIGDKSSIHVAEQCAWALGNLAAEGKEMRNIMLSQGALLPLAKMVLANKGSAVRTAAWALSNLLKGRDPAAAAKLIKVDGIVDGILHHLASRDEELATEIGWVVVYLTALSDLATTLLGRSSLPDVLVKRLMSSNSTSLLIPILRSLGNLVAGDPYVANTVFAPGNEITVNAVEAITKCLKFENHALQKESAWVLSNLAAGSLDHKRLIHSSVEAMDSLIVLLSAAPFDVRKEAAYVLGNICVVSDERANVIIEHLISIVGRGCLSGFVNLVRSPDTEAAMMGLQFMELVLREMPDLEGVKIVEDLDGGIEAVERFQFHENEVLRNMANELADKYF</sequence>
<name>S8CYV1_9LAMI</name>
<dbReference type="InterPro" id="IPR016024">
    <property type="entry name" value="ARM-type_fold"/>
</dbReference>
<dbReference type="Proteomes" id="UP000015453">
    <property type="component" value="Unassembled WGS sequence"/>
</dbReference>
<accession>S8CYV1</accession>
<dbReference type="InterPro" id="IPR000225">
    <property type="entry name" value="Armadillo"/>
</dbReference>
<dbReference type="InterPro" id="IPR011989">
    <property type="entry name" value="ARM-like"/>
</dbReference>
<evidence type="ECO:0000256" key="1">
    <source>
        <dbReference type="ARBA" id="ARBA00010394"/>
    </source>
</evidence>
<protein>
    <recommendedName>
        <fullName evidence="7">Importin subunit alpha</fullName>
    </recommendedName>
</protein>
<dbReference type="InterPro" id="IPR024931">
    <property type="entry name" value="Importin_alpha"/>
</dbReference>
<dbReference type="SMART" id="SM00185">
    <property type="entry name" value="ARM"/>
    <property type="match status" value="5"/>
</dbReference>
<evidence type="ECO:0000313" key="5">
    <source>
        <dbReference type="EMBL" id="EPS72639.1"/>
    </source>
</evidence>
<keyword evidence="2" id="KW-0813">Transport</keyword>
<keyword evidence="3" id="KW-0677">Repeat</keyword>
<evidence type="ECO:0000256" key="4">
    <source>
        <dbReference type="ARBA" id="ARBA00022927"/>
    </source>
</evidence>
<dbReference type="PANTHER" id="PTHR23316">
    <property type="entry name" value="IMPORTIN ALPHA"/>
    <property type="match status" value="1"/>
</dbReference>
<evidence type="ECO:0000313" key="6">
    <source>
        <dbReference type="Proteomes" id="UP000015453"/>
    </source>
</evidence>
<comment type="similarity">
    <text evidence="1">Belongs to the importin alpha family.</text>
</comment>
<dbReference type="GO" id="GO:0005737">
    <property type="term" value="C:cytoplasm"/>
    <property type="evidence" value="ECO:0007669"/>
    <property type="project" value="InterPro"/>
</dbReference>
<organism evidence="5 6">
    <name type="scientific">Genlisea aurea</name>
    <dbReference type="NCBI Taxonomy" id="192259"/>
    <lineage>
        <taxon>Eukaryota</taxon>
        <taxon>Viridiplantae</taxon>
        <taxon>Streptophyta</taxon>
        <taxon>Embryophyta</taxon>
        <taxon>Tracheophyta</taxon>
        <taxon>Spermatophyta</taxon>
        <taxon>Magnoliopsida</taxon>
        <taxon>eudicotyledons</taxon>
        <taxon>Gunneridae</taxon>
        <taxon>Pentapetalae</taxon>
        <taxon>asterids</taxon>
        <taxon>lamiids</taxon>
        <taxon>Lamiales</taxon>
        <taxon>Lentibulariaceae</taxon>
        <taxon>Genlisea</taxon>
    </lineage>
</organism>
<evidence type="ECO:0008006" key="7">
    <source>
        <dbReference type="Google" id="ProtNLM"/>
    </source>
</evidence>
<keyword evidence="6" id="KW-1185">Reference proteome</keyword>
<comment type="caution">
    <text evidence="5">The sequence shown here is derived from an EMBL/GenBank/DDBJ whole genome shotgun (WGS) entry which is preliminary data.</text>
</comment>
<reference evidence="5 6" key="1">
    <citation type="journal article" date="2013" name="BMC Genomics">
        <title>The miniature genome of a carnivorous plant Genlisea aurea contains a low number of genes and short non-coding sequences.</title>
        <authorList>
            <person name="Leushkin E.V."/>
            <person name="Sutormin R.A."/>
            <person name="Nabieva E.R."/>
            <person name="Penin A.A."/>
            <person name="Kondrashov A.S."/>
            <person name="Logacheva M.D."/>
        </authorList>
    </citation>
    <scope>NUCLEOTIDE SEQUENCE [LARGE SCALE GENOMIC DNA]</scope>
</reference>
<dbReference type="FunFam" id="1.25.10.10:FF:000222">
    <property type="entry name" value="Importin subunit alpha"/>
    <property type="match status" value="1"/>
</dbReference>
<feature type="non-terminal residue" evidence="5">
    <location>
        <position position="1"/>
    </location>
</feature>
<evidence type="ECO:0000256" key="2">
    <source>
        <dbReference type="ARBA" id="ARBA00022448"/>
    </source>
</evidence>
<keyword evidence="4" id="KW-0653">Protein transport</keyword>
<dbReference type="GO" id="GO:0006606">
    <property type="term" value="P:protein import into nucleus"/>
    <property type="evidence" value="ECO:0007669"/>
    <property type="project" value="InterPro"/>
</dbReference>
<evidence type="ECO:0000256" key="3">
    <source>
        <dbReference type="ARBA" id="ARBA00022737"/>
    </source>
</evidence>
<dbReference type="EMBL" id="AUSU01000759">
    <property type="protein sequence ID" value="EPS72639.1"/>
    <property type="molecule type" value="Genomic_DNA"/>
</dbReference>
<gene>
    <name evidence="5" type="ORF">M569_02116</name>
</gene>
<dbReference type="Pfam" id="PF13513">
    <property type="entry name" value="HEAT_EZ"/>
    <property type="match status" value="1"/>
</dbReference>
<dbReference type="PIRSF" id="PIRSF005673">
    <property type="entry name" value="Importin_alpha"/>
    <property type="match status" value="1"/>
</dbReference>
<dbReference type="Gene3D" id="1.25.10.10">
    <property type="entry name" value="Leucine-rich Repeat Variant"/>
    <property type="match status" value="1"/>
</dbReference>
<dbReference type="OrthoDB" id="29145at2759"/>
<dbReference type="GO" id="GO:0061608">
    <property type="term" value="F:nuclear import signal receptor activity"/>
    <property type="evidence" value="ECO:0007669"/>
    <property type="project" value="InterPro"/>
</dbReference>
<dbReference type="SUPFAM" id="SSF48371">
    <property type="entry name" value="ARM repeat"/>
    <property type="match status" value="1"/>
</dbReference>
<feature type="non-terminal residue" evidence="5">
    <location>
        <position position="494"/>
    </location>
</feature>
<dbReference type="AlphaFoldDB" id="S8CYV1"/>